<comment type="caution">
    <text evidence="2">The sequence shown here is derived from an EMBL/GenBank/DDBJ whole genome shotgun (WGS) entry which is preliminary data.</text>
</comment>
<evidence type="ECO:0000313" key="2">
    <source>
        <dbReference type="EMBL" id="GHI40340.1"/>
    </source>
</evidence>
<name>A0ABQ3QSU1_9ACTN</name>
<keyword evidence="3" id="KW-1185">Reference proteome</keyword>
<accession>A0ABQ3QSU1</accession>
<reference evidence="2" key="1">
    <citation type="submission" date="2024-05" db="EMBL/GenBank/DDBJ databases">
        <title>Whole genome shotgun sequence of Streptomyces violascens NBRC 12920.</title>
        <authorList>
            <person name="Komaki H."/>
            <person name="Tamura T."/>
        </authorList>
    </citation>
    <scope>NUCLEOTIDE SEQUENCE</scope>
    <source>
        <strain evidence="2">NBRC 12920</strain>
    </source>
</reference>
<dbReference type="EMBL" id="BNDY01000017">
    <property type="protein sequence ID" value="GHI40340.1"/>
    <property type="molecule type" value="Genomic_DNA"/>
</dbReference>
<feature type="region of interest" description="Disordered" evidence="1">
    <location>
        <begin position="57"/>
        <end position="83"/>
    </location>
</feature>
<gene>
    <name evidence="2" type="ORF">Sviol_47480</name>
</gene>
<organism evidence="2 3">
    <name type="scientific">Streptomyces violascens</name>
    <dbReference type="NCBI Taxonomy" id="67381"/>
    <lineage>
        <taxon>Bacteria</taxon>
        <taxon>Bacillati</taxon>
        <taxon>Actinomycetota</taxon>
        <taxon>Actinomycetes</taxon>
        <taxon>Kitasatosporales</taxon>
        <taxon>Streptomycetaceae</taxon>
        <taxon>Streptomyces</taxon>
    </lineage>
</organism>
<evidence type="ECO:0000313" key="3">
    <source>
        <dbReference type="Proteomes" id="UP001050808"/>
    </source>
</evidence>
<dbReference type="Proteomes" id="UP001050808">
    <property type="component" value="Unassembled WGS sequence"/>
</dbReference>
<feature type="compositionally biased region" description="Polar residues" evidence="1">
    <location>
        <begin position="66"/>
        <end position="76"/>
    </location>
</feature>
<sequence length="83" mass="9243">MAAHMSLPPRRDTDTLRYAITAAGAEQRIDEAPLPKDRWVHVAVTYGAGTAVLYATTRRPDATRRSPWNHTTSETTSPPPRCR</sequence>
<proteinExistence type="predicted"/>
<protein>
    <submittedName>
        <fullName evidence="2">Uncharacterized protein</fullName>
    </submittedName>
</protein>
<evidence type="ECO:0000256" key="1">
    <source>
        <dbReference type="SAM" id="MobiDB-lite"/>
    </source>
</evidence>